<keyword evidence="4" id="KW-0272">Extracellular matrix</keyword>
<evidence type="ECO:0000313" key="18">
    <source>
        <dbReference type="EMBL" id="TKC53597.1"/>
    </source>
</evidence>
<dbReference type="InterPro" id="IPR034968">
    <property type="entry name" value="Reelin"/>
</dbReference>
<name>A0A4U1FUR1_MONMO</name>
<dbReference type="GO" id="GO:0043005">
    <property type="term" value="C:neuron projection"/>
    <property type="evidence" value="ECO:0007669"/>
    <property type="project" value="TreeGrafter"/>
</dbReference>
<feature type="non-terminal residue" evidence="18">
    <location>
        <position position="1"/>
    </location>
</feature>
<dbReference type="GO" id="GO:0046872">
    <property type="term" value="F:metal ion binding"/>
    <property type="evidence" value="ECO:0007669"/>
    <property type="project" value="UniProtKB-KW"/>
</dbReference>
<evidence type="ECO:0000256" key="3">
    <source>
        <dbReference type="ARBA" id="ARBA00022525"/>
    </source>
</evidence>
<dbReference type="GO" id="GO:0001764">
    <property type="term" value="P:neuron migration"/>
    <property type="evidence" value="ECO:0007669"/>
    <property type="project" value="InterPro"/>
</dbReference>
<feature type="disulfide bond" evidence="16">
    <location>
        <begin position="866"/>
        <end position="876"/>
    </location>
</feature>
<comment type="function">
    <text evidence="15">Extracellular matrix serine protease secreted by pioneer neurons that plays a role in layering of neurons in the cerebral cortex and cerebellum by coordinating cell positioning during neurodevelopment. Regulates microtubule function in neurons and neuronal migration. Binding to the extracellular domains of lipoprotein receptors VLDLR and LRP8/APOER2 induces tyrosine phosphorylation of DAB1 and modulation of TAU phosphorylation. Affects migration of sympathetic preganglionic neurons in the spinal cord, where it seems to act as a barrier to neuronal migration. Enzymatic activity is important for the modulation of cell adhesion.</text>
</comment>
<dbReference type="AlphaFoldDB" id="A0A4U1FUR1"/>
<proteinExistence type="inferred from homology"/>
<evidence type="ECO:0000256" key="6">
    <source>
        <dbReference type="ARBA" id="ARBA00022723"/>
    </source>
</evidence>
<dbReference type="CDD" id="cd00054">
    <property type="entry name" value="EGF_CA"/>
    <property type="match status" value="1"/>
</dbReference>
<keyword evidence="2" id="KW-0217">Developmental protein</keyword>
<evidence type="ECO:0000313" key="19">
    <source>
        <dbReference type="Proteomes" id="UP000308365"/>
    </source>
</evidence>
<evidence type="ECO:0000256" key="15">
    <source>
        <dbReference type="ARBA" id="ARBA00046064"/>
    </source>
</evidence>
<evidence type="ECO:0000256" key="9">
    <source>
        <dbReference type="ARBA" id="ARBA00022833"/>
    </source>
</evidence>
<keyword evidence="9" id="KW-0862">Zinc</keyword>
<dbReference type="SMART" id="SM00181">
    <property type="entry name" value="EGF"/>
    <property type="match status" value="2"/>
</dbReference>
<dbReference type="InterPro" id="IPR049419">
    <property type="entry name" value="Reelin_subrepeat-B"/>
</dbReference>
<keyword evidence="8" id="KW-0720">Serine protease</keyword>
<dbReference type="EMBL" id="RWIC01000003">
    <property type="protein sequence ID" value="TKC53597.1"/>
    <property type="molecule type" value="Genomic_DNA"/>
</dbReference>
<dbReference type="PANTHER" id="PTHR11841">
    <property type="entry name" value="REELIN"/>
    <property type="match status" value="1"/>
</dbReference>
<accession>A0A4U1FUR1</accession>
<evidence type="ECO:0000256" key="14">
    <source>
        <dbReference type="ARBA" id="ARBA00044961"/>
    </source>
</evidence>
<evidence type="ECO:0000256" key="1">
    <source>
        <dbReference type="ARBA" id="ARBA00004498"/>
    </source>
</evidence>
<keyword evidence="5" id="KW-0645">Protease</keyword>
<dbReference type="FunFam" id="2.60.120.260:FF:000036">
    <property type="entry name" value="Reelin"/>
    <property type="match status" value="1"/>
</dbReference>
<dbReference type="GO" id="GO:0007417">
    <property type="term" value="P:central nervous system development"/>
    <property type="evidence" value="ECO:0007669"/>
    <property type="project" value="InterPro"/>
</dbReference>
<dbReference type="SUPFAM" id="SSF50939">
    <property type="entry name" value="Sialidases"/>
    <property type="match status" value="1"/>
</dbReference>
<dbReference type="CDD" id="cd10044">
    <property type="entry name" value="Reelin_repeat_8_subrepeat_1"/>
    <property type="match status" value="1"/>
</dbReference>
<comment type="subcellular location">
    <subcellularLocation>
        <location evidence="1">Secreted</location>
        <location evidence="1">Extracellular space</location>
        <location evidence="1">Extracellular matrix</location>
    </subcellularLocation>
</comment>
<keyword evidence="16" id="KW-0245">EGF-like domain</keyword>
<dbReference type="InterPro" id="IPR036278">
    <property type="entry name" value="Sialidase_sf"/>
</dbReference>
<evidence type="ECO:0000256" key="4">
    <source>
        <dbReference type="ARBA" id="ARBA00022530"/>
    </source>
</evidence>
<comment type="caution">
    <text evidence="18">The sequence shown here is derived from an EMBL/GenBank/DDBJ whole genome shotgun (WGS) entry which is preliminary data.</text>
</comment>
<dbReference type="GO" id="GO:0006508">
    <property type="term" value="P:proteolysis"/>
    <property type="evidence" value="ECO:0007669"/>
    <property type="project" value="UniProtKB-KW"/>
</dbReference>
<evidence type="ECO:0000256" key="16">
    <source>
        <dbReference type="PROSITE-ProRule" id="PRU00076"/>
    </source>
</evidence>
<feature type="domain" description="EGF-like" evidence="17">
    <location>
        <begin position="862"/>
        <end position="894"/>
    </location>
</feature>
<keyword evidence="11" id="KW-0130">Cell adhesion</keyword>
<keyword evidence="16" id="KW-1015">Disulfide bond</keyword>
<dbReference type="InterPro" id="IPR000742">
    <property type="entry name" value="EGF"/>
</dbReference>
<dbReference type="CDD" id="cd10050">
    <property type="entry name" value="Reelin_repeat_6_subrepeat_2"/>
    <property type="match status" value="1"/>
</dbReference>
<evidence type="ECO:0000256" key="7">
    <source>
        <dbReference type="ARBA" id="ARBA00022801"/>
    </source>
</evidence>
<dbReference type="FunFam" id="2.60.120.260:FF:000052">
    <property type="entry name" value="Reelin"/>
    <property type="match status" value="1"/>
</dbReference>
<protein>
    <recommendedName>
        <fullName evidence="13">Reelin</fullName>
    </recommendedName>
</protein>
<evidence type="ECO:0000256" key="11">
    <source>
        <dbReference type="ARBA" id="ARBA00022889"/>
    </source>
</evidence>
<dbReference type="GO" id="GO:0070325">
    <property type="term" value="F:lipoprotein particle receptor binding"/>
    <property type="evidence" value="ECO:0007669"/>
    <property type="project" value="InterPro"/>
</dbReference>
<comment type="subunit">
    <text evidence="14">Oligomer of disulfide-linked homodimers.</text>
</comment>
<dbReference type="FunFam" id="2.60.120.260:FF:000042">
    <property type="entry name" value="Reelin"/>
    <property type="match status" value="1"/>
</dbReference>
<keyword evidence="7" id="KW-0378">Hydrolase</keyword>
<keyword evidence="3" id="KW-0964">Secreted</keyword>
<sequence>SQATRFRWHQPAPFDKQQTWAIDNVYIGDGCTDMCSGHGSCDEQWGGLYCDEPQTSLPTQLKDNFNRAPSNQNWLTVNGGKLSTVCGAVASGMALHFSGGCSRLLVTVDLNLTNSEFIQFYFMYGCLITPNNRNQGVLLEYSVNGGITWNLLMEIFYDQYSKPGFIFDKTFPPTPTIIFLRFVNILLPSDAKEIATRFRWWQPRHDGLDQNDWAIDNVLISGSADQRTVMLDTFSSAPVPQHERSPSDAGPVGRIAFDMFMEDKTAVNEHWLFHDDCTVERFCDSPDGVMICGSHDGREVYAVTHDLTPTEGWIMQFKISVGCKVSEKVTQNQIHVQYSTDFGVSWSYLVPQCLPADPKCSGSVSQPSVFFPTKGWKRITYPLPESLVGKKMDLSKVNFCSPLLCSCVANSPVRFRFYQKHSDTQWAIDNFYLGPECLDNCRGHGDCLKEQCICDPGYSGPNCYLTHTLKVTLKPLKEACTLIADRASRTNLRTFLKERFDSEEIKPDLWMSLEGGSTCTECGILAEDTALYFGGSTVRQAITQDLDLRGAKFLQYWGRIGSENNMTSCHRPICRKEGVLLDYSTDGGTFWGFLWEIYGITWTLLHEMDYQKYISVRHDYILLPEDALTNTTRLRWWQPFVISNGLVVSGVERAQWALDNILIGGAEINPSQLVDTFDDEGTSHEENWSFYPNAVRTAGFCGNPSFHLYWPNKKKDKTHNALSSRELIIQPGYMMQFKIVVGCEATSCGDLHSVMLEYTKDARSDSWQLVQTQCLPSSSNSIGCSPFQFHEATIYNAVNSSSWKRITIQLPDHVSSRGWMLDVAMENNSLLNPFCSLATQFRWIQKGEETEKQSWAIDHVYIGEACPKLCSGHGYCTTGAICICDESFQGDDCSVFSHDLPSYIKDNFESARVTEANWETIQGGVIGSGCGQLAPYAHGDSLYFNGCQIRQAATKPLDLTRASKIMFVLQIGSTSQTDSCNSDLSGPHSVDKAVLLQYSVNNGITWHVIAQHQPKDFTQAQRVSYNVPLEARMKGVLLRWWQPRHNGTGHDQWALDHVEVVLTGMLMSRRVRTDGSKWLARRGESSRTRKQNYMMNFSRQHGLRHFYNRRRRSLRRYP</sequence>
<dbReference type="GO" id="GO:0008236">
    <property type="term" value="F:serine-type peptidase activity"/>
    <property type="evidence" value="ECO:0007669"/>
    <property type="project" value="UniProtKB-KW"/>
</dbReference>
<organism evidence="18 19">
    <name type="scientific">Monodon monoceros</name>
    <name type="common">Narwhal</name>
    <name type="synonym">Ceratodon monodon</name>
    <dbReference type="NCBI Taxonomy" id="40151"/>
    <lineage>
        <taxon>Eukaryota</taxon>
        <taxon>Metazoa</taxon>
        <taxon>Chordata</taxon>
        <taxon>Craniata</taxon>
        <taxon>Vertebrata</taxon>
        <taxon>Euteleostomi</taxon>
        <taxon>Mammalia</taxon>
        <taxon>Eutheria</taxon>
        <taxon>Laurasiatheria</taxon>
        <taxon>Artiodactyla</taxon>
        <taxon>Whippomorpha</taxon>
        <taxon>Cetacea</taxon>
        <taxon>Odontoceti</taxon>
        <taxon>Monodontidae</taxon>
        <taxon>Monodon</taxon>
    </lineage>
</organism>
<feature type="disulfide bond" evidence="16">
    <location>
        <begin position="884"/>
        <end position="893"/>
    </location>
</feature>
<keyword evidence="10" id="KW-0106">Calcium</keyword>
<evidence type="ECO:0000256" key="13">
    <source>
        <dbReference type="ARBA" id="ARBA00023900"/>
    </source>
</evidence>
<comment type="caution">
    <text evidence="16">Lacks conserved residue(s) required for the propagation of feature annotation.</text>
</comment>
<comment type="similarity">
    <text evidence="12">Belongs to the reelin family.</text>
</comment>
<dbReference type="PROSITE" id="PS50026">
    <property type="entry name" value="EGF_3"/>
    <property type="match status" value="1"/>
</dbReference>
<dbReference type="PANTHER" id="PTHR11841:SF1">
    <property type="entry name" value="REELIN"/>
    <property type="match status" value="1"/>
</dbReference>
<dbReference type="Proteomes" id="UP000308365">
    <property type="component" value="Unassembled WGS sequence"/>
</dbReference>
<dbReference type="Gene3D" id="2.60.120.260">
    <property type="entry name" value="Galactose-binding domain-like"/>
    <property type="match status" value="6"/>
</dbReference>
<evidence type="ECO:0000256" key="5">
    <source>
        <dbReference type="ARBA" id="ARBA00022670"/>
    </source>
</evidence>
<dbReference type="CDD" id="cd10052">
    <property type="entry name" value="Reelin_repeat_8_subrepeat_2"/>
    <property type="match status" value="1"/>
</dbReference>
<evidence type="ECO:0000259" key="17">
    <source>
        <dbReference type="PROSITE" id="PS50026"/>
    </source>
</evidence>
<dbReference type="Pfam" id="PF23106">
    <property type="entry name" value="EGF_Teneurin"/>
    <property type="match status" value="1"/>
</dbReference>
<evidence type="ECO:0000256" key="12">
    <source>
        <dbReference type="ARBA" id="ARBA00023773"/>
    </source>
</evidence>
<evidence type="ECO:0000256" key="10">
    <source>
        <dbReference type="ARBA" id="ARBA00022837"/>
    </source>
</evidence>
<evidence type="ECO:0000256" key="2">
    <source>
        <dbReference type="ARBA" id="ARBA00022473"/>
    </source>
</evidence>
<gene>
    <name evidence="18" type="ORF">EI555_015430</name>
</gene>
<reference evidence="19" key="1">
    <citation type="journal article" date="2019" name="IScience">
        <title>Narwhal Genome Reveals Long-Term Low Genetic Diversity despite Current Large Abundance Size.</title>
        <authorList>
            <person name="Westbury M.V."/>
            <person name="Petersen B."/>
            <person name="Garde E."/>
            <person name="Heide-Jorgensen M.P."/>
            <person name="Lorenzen E.D."/>
        </authorList>
    </citation>
    <scope>NUCLEOTIDE SEQUENCE [LARGE SCALE GENOMIC DNA]</scope>
</reference>
<dbReference type="Pfam" id="PF21471">
    <property type="entry name" value="Reelin_subrepeat-B"/>
    <property type="match status" value="6"/>
</dbReference>
<dbReference type="PROSITE" id="PS01186">
    <property type="entry name" value="EGF_2"/>
    <property type="match status" value="1"/>
</dbReference>
<dbReference type="CDD" id="cd10051">
    <property type="entry name" value="Reelin_repeat_7_subrepeat_2"/>
    <property type="match status" value="1"/>
</dbReference>
<dbReference type="GO" id="GO:0005615">
    <property type="term" value="C:extracellular space"/>
    <property type="evidence" value="ECO:0007669"/>
    <property type="project" value="TreeGrafter"/>
</dbReference>
<dbReference type="PROSITE" id="PS00022">
    <property type="entry name" value="EGF_1"/>
    <property type="match status" value="2"/>
</dbReference>
<dbReference type="CDD" id="cd10043">
    <property type="entry name" value="Reelin_repeat_7_subrepeat_1"/>
    <property type="match status" value="1"/>
</dbReference>
<evidence type="ECO:0000256" key="8">
    <source>
        <dbReference type="ARBA" id="ARBA00022825"/>
    </source>
</evidence>
<keyword evidence="6" id="KW-0479">Metal-binding</keyword>
<dbReference type="GO" id="GO:0007155">
    <property type="term" value="P:cell adhesion"/>
    <property type="evidence" value="ECO:0007669"/>
    <property type="project" value="UniProtKB-KW"/>
</dbReference>